<evidence type="ECO:0008006" key="3">
    <source>
        <dbReference type="Google" id="ProtNLM"/>
    </source>
</evidence>
<dbReference type="PANTHER" id="PTHR30441:SF4">
    <property type="entry name" value="PROTEIN ASMA"/>
    <property type="match status" value="1"/>
</dbReference>
<dbReference type="InterPro" id="IPR052894">
    <property type="entry name" value="AsmA-related"/>
</dbReference>
<dbReference type="GO" id="GO:0005886">
    <property type="term" value="C:plasma membrane"/>
    <property type="evidence" value="ECO:0007669"/>
    <property type="project" value="TreeGrafter"/>
</dbReference>
<feature type="transmembrane region" description="Helical" evidence="1">
    <location>
        <begin position="41"/>
        <end position="62"/>
    </location>
</feature>
<dbReference type="InterPro" id="IPR008023">
    <property type="entry name" value="DUF748"/>
</dbReference>
<keyword evidence="1" id="KW-0812">Transmembrane</keyword>
<dbReference type="AlphaFoldDB" id="A0A653E748"/>
<proteinExistence type="predicted"/>
<protein>
    <recommendedName>
        <fullName evidence="3">DUF748 domain-containing protein</fullName>
    </recommendedName>
</protein>
<dbReference type="PANTHER" id="PTHR30441">
    <property type="entry name" value="DUF748 DOMAIN-CONTAINING PROTEIN"/>
    <property type="match status" value="1"/>
</dbReference>
<accession>A0A653E748</accession>
<dbReference type="Pfam" id="PF05359">
    <property type="entry name" value="DUF748"/>
    <property type="match status" value="1"/>
</dbReference>
<dbReference type="GO" id="GO:0090313">
    <property type="term" value="P:regulation of protein targeting to membrane"/>
    <property type="evidence" value="ECO:0007669"/>
    <property type="project" value="TreeGrafter"/>
</dbReference>
<keyword evidence="1" id="KW-1133">Transmembrane helix</keyword>
<reference evidence="2" key="1">
    <citation type="submission" date="2019-02" db="EMBL/GenBank/DDBJ databases">
        <authorList>
            <consortium name="Genoscope - CEA"/>
            <person name="William W."/>
        </authorList>
    </citation>
    <scope>NUCLEOTIDE SEQUENCE [LARGE SCALE GENOMIC DNA]</scope>
    <source>
        <strain evidence="2">YSy11</strain>
    </source>
</reference>
<organism evidence="2">
    <name type="scientific">Pseudomonas marincola</name>
    <dbReference type="NCBI Taxonomy" id="437900"/>
    <lineage>
        <taxon>Bacteria</taxon>
        <taxon>Pseudomonadati</taxon>
        <taxon>Pseudomonadota</taxon>
        <taxon>Gammaproteobacteria</taxon>
        <taxon>Pseudomonadales</taxon>
        <taxon>Pseudomonadaceae</taxon>
        <taxon>Pseudomonas</taxon>
    </lineage>
</organism>
<keyword evidence="1" id="KW-0472">Membrane</keyword>
<sequence length="390" mass="43696">MRALPVSLQAYDALGWQSSASQTMIKTYCHNLSHITMRKRFAIPSGIILTLVIALVVLHIALPSLVRDYLNKQMADMGDYRGHVTDVDLALWRGAYRINELKINKVNGKVPVPLLDAPAIDLSVSWSALWHEHAIVASVVFEQPRLNFVDGGNAEASQTGEGVDWREQLKALLPITLNEVRVEQGTLAFRNFTSKPNVDLEATQVNATLLNLSNTRNSKELLPASFQATANVLGDAPLETSAKLNPLGKLDDFDLKLRITDIQLKRLNDFTRTYAEFDFVKGHGDFVMEIKARKGKLDGYAKPLLRDMEIFDWKQDVEAKDKNILTGIWEALVGSGGWLLKNHQKDQFATRIELAGDLNAYDVSQWQAFKAILRNAFVKAFSNRFDSTSE</sequence>
<evidence type="ECO:0000256" key="1">
    <source>
        <dbReference type="SAM" id="Phobius"/>
    </source>
</evidence>
<name>A0A653E748_9PSED</name>
<dbReference type="EMBL" id="LR215729">
    <property type="protein sequence ID" value="VEV98438.1"/>
    <property type="molecule type" value="Genomic_DNA"/>
</dbReference>
<evidence type="ECO:0000313" key="2">
    <source>
        <dbReference type="EMBL" id="VEV98438.1"/>
    </source>
</evidence>
<gene>
    <name evidence="2" type="ORF">PMYSY11_3394</name>
</gene>